<dbReference type="CDD" id="cd11537">
    <property type="entry name" value="NTP-PPase_RS21-C6_like"/>
    <property type="match status" value="1"/>
</dbReference>
<proteinExistence type="predicted"/>
<dbReference type="PANTHER" id="PTHR46523">
    <property type="entry name" value="DCTP PYROPHOSPHATASE 1"/>
    <property type="match status" value="1"/>
</dbReference>
<dbReference type="PIRSF" id="PIRSF029826">
    <property type="entry name" value="UCP029826_pph"/>
    <property type="match status" value="1"/>
</dbReference>
<dbReference type="Pfam" id="PF12643">
    <property type="entry name" value="MazG-like"/>
    <property type="match status" value="1"/>
</dbReference>
<reference evidence="1 2" key="1">
    <citation type="submission" date="2019-07" db="EMBL/GenBank/DDBJ databases">
        <title>Caenimonas sedimenti sp. nov., isolated from activated sludge.</title>
        <authorList>
            <person name="Xu J."/>
        </authorList>
    </citation>
    <scope>NUCLEOTIDE SEQUENCE [LARGE SCALE GENOMIC DNA]</scope>
    <source>
        <strain evidence="1 2">HX-9-20</strain>
    </source>
</reference>
<dbReference type="AlphaFoldDB" id="A0A562ZKA5"/>
<evidence type="ECO:0000313" key="1">
    <source>
        <dbReference type="EMBL" id="TWO68748.1"/>
    </source>
</evidence>
<keyword evidence="1" id="KW-0378">Hydrolase</keyword>
<dbReference type="EMBL" id="VOBQ01000018">
    <property type="protein sequence ID" value="TWO68748.1"/>
    <property type="molecule type" value="Genomic_DNA"/>
</dbReference>
<sequence length="115" mass="13065">MSDLRELAEKVVCFRDEREWKQFHNPKDLALSLSLEASELLEIFQWKEGPAIQQVAKDRQQEVADELADVLSYLLLMAHDTGIDLESALLSKLAANASRYPIEKARGSSKKYSDL</sequence>
<gene>
    <name evidence="1" type="ORF">FN976_21835</name>
</gene>
<protein>
    <submittedName>
        <fullName evidence="1">Nucleotide pyrophosphohydrolase</fullName>
    </submittedName>
</protein>
<dbReference type="SUPFAM" id="SSF101386">
    <property type="entry name" value="all-alpha NTP pyrophosphatases"/>
    <property type="match status" value="1"/>
</dbReference>
<dbReference type="InterPro" id="IPR052555">
    <property type="entry name" value="dCTP_Pyrophosphatase"/>
</dbReference>
<dbReference type="OrthoDB" id="9791898at2"/>
<keyword evidence="2" id="KW-1185">Reference proteome</keyword>
<dbReference type="Gene3D" id="1.10.287.1080">
    <property type="entry name" value="MazG-like"/>
    <property type="match status" value="1"/>
</dbReference>
<dbReference type="GO" id="GO:0009143">
    <property type="term" value="P:nucleoside triphosphate catabolic process"/>
    <property type="evidence" value="ECO:0007669"/>
    <property type="project" value="InterPro"/>
</dbReference>
<accession>A0A562ZKA5</accession>
<comment type="caution">
    <text evidence="1">The sequence shown here is derived from an EMBL/GenBank/DDBJ whole genome shotgun (WGS) entry which is preliminary data.</text>
</comment>
<organism evidence="1 2">
    <name type="scientific">Caenimonas sedimenti</name>
    <dbReference type="NCBI Taxonomy" id="2596921"/>
    <lineage>
        <taxon>Bacteria</taxon>
        <taxon>Pseudomonadati</taxon>
        <taxon>Pseudomonadota</taxon>
        <taxon>Betaproteobacteria</taxon>
        <taxon>Burkholderiales</taxon>
        <taxon>Comamonadaceae</taxon>
        <taxon>Caenimonas</taxon>
    </lineage>
</organism>
<dbReference type="PANTHER" id="PTHR46523:SF1">
    <property type="entry name" value="DCTP PYROPHOSPHATASE 1"/>
    <property type="match status" value="1"/>
</dbReference>
<dbReference type="InterPro" id="IPR025984">
    <property type="entry name" value="DCTPP"/>
</dbReference>
<dbReference type="Proteomes" id="UP000318199">
    <property type="component" value="Unassembled WGS sequence"/>
</dbReference>
<evidence type="ECO:0000313" key="2">
    <source>
        <dbReference type="Proteomes" id="UP000318199"/>
    </source>
</evidence>
<name>A0A562ZKA5_9BURK</name>
<dbReference type="GO" id="GO:0047429">
    <property type="term" value="F:nucleoside triphosphate diphosphatase activity"/>
    <property type="evidence" value="ECO:0007669"/>
    <property type="project" value="InterPro"/>
</dbReference>